<keyword evidence="6 9" id="KW-1133">Transmembrane helix</keyword>
<dbReference type="InterPro" id="IPR001851">
    <property type="entry name" value="ABC_transp_permease"/>
</dbReference>
<keyword evidence="11" id="KW-1185">Reference proteome</keyword>
<evidence type="ECO:0000256" key="6">
    <source>
        <dbReference type="ARBA" id="ARBA00022989"/>
    </source>
</evidence>
<dbReference type="InterPro" id="IPR052157">
    <property type="entry name" value="BCAA_transport_permease"/>
</dbReference>
<dbReference type="Proteomes" id="UP000249590">
    <property type="component" value="Unassembled WGS sequence"/>
</dbReference>
<evidence type="ECO:0000256" key="4">
    <source>
        <dbReference type="ARBA" id="ARBA00022692"/>
    </source>
</evidence>
<dbReference type="OrthoDB" id="9807115at2"/>
<feature type="transmembrane region" description="Helical" evidence="9">
    <location>
        <begin position="272"/>
        <end position="295"/>
    </location>
</feature>
<evidence type="ECO:0000256" key="1">
    <source>
        <dbReference type="ARBA" id="ARBA00004651"/>
    </source>
</evidence>
<comment type="similarity">
    <text evidence="8">Belongs to the binding-protein-dependent transport system permease family. LivHM subfamily.</text>
</comment>
<sequence length="307" mass="32137">MTNLLLLQALNGLQFGILLFLVAAGLTLIFGIMDLINLAHGVLYMVGAYLTATFTAVTGDFFLGLALALPTALVFGIVLERLIFSQLYDRDHLEQVLATFGLILILNEGVKMIWGAAPLSVPVPDILSGSVPLVGPLRYPVFRIIIIVAGLLTALGLWVLVARTRVGMLLRAGATNAPMVSALGVDVKRLFMLVFGLGAMLAGFAGAMVAPILSVEPGMGDSILILTFVVIVIGGVGSIRGAFVAAILVGVVDTVGRTFGPIVLRSLMEPAAAAQTGRTLAPMLIYILMAVVLFARPSGLFPKKGAA</sequence>
<keyword evidence="5" id="KW-0029">Amino-acid transport</keyword>
<keyword evidence="3" id="KW-1003">Cell membrane</keyword>
<evidence type="ECO:0000313" key="10">
    <source>
        <dbReference type="EMBL" id="RAH97660.1"/>
    </source>
</evidence>
<feature type="transmembrane region" description="Helical" evidence="9">
    <location>
        <begin position="96"/>
        <end position="121"/>
    </location>
</feature>
<accession>A0A8B2NR95</accession>
<keyword evidence="4 9" id="KW-0812">Transmembrane</keyword>
<dbReference type="GO" id="GO:0022857">
    <property type="term" value="F:transmembrane transporter activity"/>
    <property type="evidence" value="ECO:0007669"/>
    <property type="project" value="InterPro"/>
</dbReference>
<reference evidence="10 11" key="1">
    <citation type="submission" date="2018-05" db="EMBL/GenBank/DDBJ databases">
        <title>Acuticoccus sediminis sp. nov., isolated from deep-sea sediment of Indian Ocean.</title>
        <authorList>
            <person name="Liu X."/>
            <person name="Lai Q."/>
            <person name="Du Y."/>
            <person name="Sun F."/>
            <person name="Zhang X."/>
            <person name="Wang S."/>
            <person name="Shao Z."/>
        </authorList>
    </citation>
    <scope>NUCLEOTIDE SEQUENCE [LARGE SCALE GENOMIC DNA]</scope>
    <source>
        <strain evidence="10 11">PTG4-2</strain>
    </source>
</reference>
<dbReference type="GO" id="GO:0005886">
    <property type="term" value="C:plasma membrane"/>
    <property type="evidence" value="ECO:0007669"/>
    <property type="project" value="UniProtKB-SubCell"/>
</dbReference>
<dbReference type="RefSeq" id="WP_111351479.1">
    <property type="nucleotide sequence ID" value="NZ_QHHQ01000008.1"/>
</dbReference>
<dbReference type="Pfam" id="PF02653">
    <property type="entry name" value="BPD_transp_2"/>
    <property type="match status" value="1"/>
</dbReference>
<evidence type="ECO:0000313" key="11">
    <source>
        <dbReference type="Proteomes" id="UP000249590"/>
    </source>
</evidence>
<dbReference type="PANTHER" id="PTHR11795:SF442">
    <property type="entry name" value="ABC TRANSPORTER ATP-BINDING PROTEIN"/>
    <property type="match status" value="1"/>
</dbReference>
<keyword evidence="7 9" id="KW-0472">Membrane</keyword>
<comment type="subcellular location">
    <subcellularLocation>
        <location evidence="1">Cell membrane</location>
        <topology evidence="1">Multi-pass membrane protein</topology>
    </subcellularLocation>
</comment>
<feature type="transmembrane region" description="Helical" evidence="9">
    <location>
        <begin position="12"/>
        <end position="31"/>
    </location>
</feature>
<dbReference type="EMBL" id="QHHQ01000008">
    <property type="protein sequence ID" value="RAH97660.1"/>
    <property type="molecule type" value="Genomic_DNA"/>
</dbReference>
<evidence type="ECO:0000256" key="8">
    <source>
        <dbReference type="ARBA" id="ARBA00037998"/>
    </source>
</evidence>
<protein>
    <submittedName>
        <fullName evidence="10">Branched-chain amino acid ABC transporter permease</fullName>
    </submittedName>
</protein>
<feature type="transmembrane region" description="Helical" evidence="9">
    <location>
        <begin position="141"/>
        <end position="161"/>
    </location>
</feature>
<feature type="transmembrane region" description="Helical" evidence="9">
    <location>
        <begin position="63"/>
        <end position="84"/>
    </location>
</feature>
<evidence type="ECO:0000256" key="3">
    <source>
        <dbReference type="ARBA" id="ARBA00022475"/>
    </source>
</evidence>
<evidence type="ECO:0000256" key="9">
    <source>
        <dbReference type="SAM" id="Phobius"/>
    </source>
</evidence>
<dbReference type="AlphaFoldDB" id="A0A8B2NR95"/>
<feature type="transmembrane region" description="Helical" evidence="9">
    <location>
        <begin position="191"/>
        <end position="213"/>
    </location>
</feature>
<comment type="caution">
    <text evidence="10">The sequence shown here is derived from an EMBL/GenBank/DDBJ whole genome shotgun (WGS) entry which is preliminary data.</text>
</comment>
<dbReference type="GO" id="GO:0006865">
    <property type="term" value="P:amino acid transport"/>
    <property type="evidence" value="ECO:0007669"/>
    <property type="project" value="UniProtKB-KW"/>
</dbReference>
<evidence type="ECO:0000256" key="5">
    <source>
        <dbReference type="ARBA" id="ARBA00022970"/>
    </source>
</evidence>
<gene>
    <name evidence="10" type="ORF">DLJ53_27820</name>
</gene>
<name>A0A8B2NR95_9HYPH</name>
<feature type="transmembrane region" description="Helical" evidence="9">
    <location>
        <begin position="38"/>
        <end position="57"/>
    </location>
</feature>
<dbReference type="CDD" id="cd06582">
    <property type="entry name" value="TM_PBP1_LivH_like"/>
    <property type="match status" value="1"/>
</dbReference>
<organism evidence="10 11">
    <name type="scientific">Acuticoccus sediminis</name>
    <dbReference type="NCBI Taxonomy" id="2184697"/>
    <lineage>
        <taxon>Bacteria</taxon>
        <taxon>Pseudomonadati</taxon>
        <taxon>Pseudomonadota</taxon>
        <taxon>Alphaproteobacteria</taxon>
        <taxon>Hyphomicrobiales</taxon>
        <taxon>Amorphaceae</taxon>
        <taxon>Acuticoccus</taxon>
    </lineage>
</organism>
<keyword evidence="2" id="KW-0813">Transport</keyword>
<evidence type="ECO:0000256" key="7">
    <source>
        <dbReference type="ARBA" id="ARBA00023136"/>
    </source>
</evidence>
<dbReference type="PANTHER" id="PTHR11795">
    <property type="entry name" value="BRANCHED-CHAIN AMINO ACID TRANSPORT SYSTEM PERMEASE PROTEIN LIVH"/>
    <property type="match status" value="1"/>
</dbReference>
<evidence type="ECO:0000256" key="2">
    <source>
        <dbReference type="ARBA" id="ARBA00022448"/>
    </source>
</evidence>
<proteinExistence type="inferred from homology"/>
<feature type="transmembrane region" description="Helical" evidence="9">
    <location>
        <begin position="225"/>
        <end position="252"/>
    </location>
</feature>